<proteinExistence type="predicted"/>
<sequence>MLWIITQNKQSLVNVKEVTVKGKNIEGIIGSASLDEWSKALGKYESKERALEILNEIFTKVEESNGTSVTFTMPKK</sequence>
<dbReference type="Proteomes" id="UP000503088">
    <property type="component" value="Chromosome"/>
</dbReference>
<dbReference type="KEGG" id="kpul:GXN76_03740"/>
<evidence type="ECO:0000313" key="2">
    <source>
        <dbReference type="Proteomes" id="UP000503088"/>
    </source>
</evidence>
<dbReference type="RefSeq" id="WP_173220631.1">
    <property type="nucleotide sequence ID" value="NZ_CP048104.1"/>
</dbReference>
<organism evidence="1 2">
    <name type="scientific">Kroppenstedtia pulmonis</name>
    <dbReference type="NCBI Taxonomy" id="1380685"/>
    <lineage>
        <taxon>Bacteria</taxon>
        <taxon>Bacillati</taxon>
        <taxon>Bacillota</taxon>
        <taxon>Bacilli</taxon>
        <taxon>Bacillales</taxon>
        <taxon>Thermoactinomycetaceae</taxon>
        <taxon>Kroppenstedtia</taxon>
    </lineage>
</organism>
<accession>A0A7D4BEL6</accession>
<dbReference type="AlphaFoldDB" id="A0A7D4BEL6"/>
<gene>
    <name evidence="1" type="ORF">GXN76_03740</name>
</gene>
<name>A0A7D4BEL6_9BACL</name>
<protein>
    <submittedName>
        <fullName evidence="1">Uncharacterized protein</fullName>
    </submittedName>
</protein>
<keyword evidence="2" id="KW-1185">Reference proteome</keyword>
<dbReference type="EMBL" id="CP048104">
    <property type="protein sequence ID" value="QKG83672.1"/>
    <property type="molecule type" value="Genomic_DNA"/>
</dbReference>
<evidence type="ECO:0000313" key="1">
    <source>
        <dbReference type="EMBL" id="QKG83672.1"/>
    </source>
</evidence>
<reference evidence="1 2" key="1">
    <citation type="submission" date="2020-01" db="EMBL/GenBank/DDBJ databases">
        <authorList>
            <person name="Gulvik C.A."/>
            <person name="Batra D.G."/>
        </authorList>
    </citation>
    <scope>NUCLEOTIDE SEQUENCE [LARGE SCALE GENOMIC DNA]</scope>
    <source>
        <strain evidence="1 2">W9323</strain>
    </source>
</reference>